<sequence>MKRFEQMELILLPIEQGLIKIYVYGFNSKGAWGRVYAELNESNISIKGYHRKKTIIKALSKLNEKLLNKADS</sequence>
<dbReference type="RefSeq" id="WP_121682753.1">
    <property type="nucleotide sequence ID" value="NZ_RCVZ01000029.1"/>
</dbReference>
<gene>
    <name evidence="1" type="ORF">D9X91_21725</name>
</gene>
<dbReference type="Proteomes" id="UP000276770">
    <property type="component" value="Unassembled WGS sequence"/>
</dbReference>
<reference evidence="1 2" key="1">
    <citation type="submission" date="2018-10" db="EMBL/GenBank/DDBJ databases">
        <title>Falsibacillus sp. genome draft.</title>
        <authorList>
            <person name="Shi S."/>
        </authorList>
    </citation>
    <scope>NUCLEOTIDE SEQUENCE [LARGE SCALE GENOMIC DNA]</scope>
    <source>
        <strain evidence="1 2">GY 10110</strain>
    </source>
</reference>
<comment type="caution">
    <text evidence="1">The sequence shown here is derived from an EMBL/GenBank/DDBJ whole genome shotgun (WGS) entry which is preliminary data.</text>
</comment>
<evidence type="ECO:0000313" key="1">
    <source>
        <dbReference type="EMBL" id="RLQ90602.1"/>
    </source>
</evidence>
<dbReference type="OrthoDB" id="2361617at2"/>
<dbReference type="AlphaFoldDB" id="A0A3L7JPX3"/>
<evidence type="ECO:0008006" key="3">
    <source>
        <dbReference type="Google" id="ProtNLM"/>
    </source>
</evidence>
<protein>
    <recommendedName>
        <fullName evidence="3">WGR domain-containing protein</fullName>
    </recommendedName>
</protein>
<keyword evidence="2" id="KW-1185">Reference proteome</keyword>
<dbReference type="EMBL" id="RCVZ01000029">
    <property type="protein sequence ID" value="RLQ90602.1"/>
    <property type="molecule type" value="Genomic_DNA"/>
</dbReference>
<proteinExistence type="predicted"/>
<evidence type="ECO:0000313" key="2">
    <source>
        <dbReference type="Proteomes" id="UP000276770"/>
    </source>
</evidence>
<accession>A0A3L7JPX3</accession>
<organism evidence="1 2">
    <name type="scientific">Falsibacillus albus</name>
    <dbReference type="NCBI Taxonomy" id="2478915"/>
    <lineage>
        <taxon>Bacteria</taxon>
        <taxon>Bacillati</taxon>
        <taxon>Bacillota</taxon>
        <taxon>Bacilli</taxon>
        <taxon>Bacillales</taxon>
        <taxon>Bacillaceae</taxon>
        <taxon>Falsibacillus</taxon>
    </lineage>
</organism>
<name>A0A3L7JPX3_9BACI</name>